<reference evidence="1" key="2">
    <citation type="journal article" date="2015" name="Fish Shellfish Immunol.">
        <title>Early steps in the European eel (Anguilla anguilla)-Vibrio vulnificus interaction in the gills: Role of the RtxA13 toxin.</title>
        <authorList>
            <person name="Callol A."/>
            <person name="Pajuelo D."/>
            <person name="Ebbesson L."/>
            <person name="Teles M."/>
            <person name="MacKenzie S."/>
            <person name="Amaro C."/>
        </authorList>
    </citation>
    <scope>NUCLEOTIDE SEQUENCE</scope>
</reference>
<protein>
    <submittedName>
        <fullName evidence="1">Uncharacterized protein</fullName>
    </submittedName>
</protein>
<organism evidence="1">
    <name type="scientific">Anguilla anguilla</name>
    <name type="common">European freshwater eel</name>
    <name type="synonym">Muraena anguilla</name>
    <dbReference type="NCBI Taxonomy" id="7936"/>
    <lineage>
        <taxon>Eukaryota</taxon>
        <taxon>Metazoa</taxon>
        <taxon>Chordata</taxon>
        <taxon>Craniata</taxon>
        <taxon>Vertebrata</taxon>
        <taxon>Euteleostomi</taxon>
        <taxon>Actinopterygii</taxon>
        <taxon>Neopterygii</taxon>
        <taxon>Teleostei</taxon>
        <taxon>Anguilliformes</taxon>
        <taxon>Anguillidae</taxon>
        <taxon>Anguilla</taxon>
    </lineage>
</organism>
<dbReference type="AlphaFoldDB" id="A0A0E9XX26"/>
<name>A0A0E9XX26_ANGAN</name>
<proteinExistence type="predicted"/>
<dbReference type="EMBL" id="GBXM01001596">
    <property type="protein sequence ID" value="JAI06982.1"/>
    <property type="molecule type" value="Transcribed_RNA"/>
</dbReference>
<accession>A0A0E9XX26</accession>
<reference evidence="1" key="1">
    <citation type="submission" date="2014-11" db="EMBL/GenBank/DDBJ databases">
        <authorList>
            <person name="Amaro Gonzalez C."/>
        </authorList>
    </citation>
    <scope>NUCLEOTIDE SEQUENCE</scope>
</reference>
<sequence length="39" mass="4206">MSHRSIIPSQPVQQSVIYGLHNITGNSHIVGVDLLTHVG</sequence>
<evidence type="ECO:0000313" key="1">
    <source>
        <dbReference type="EMBL" id="JAI06982.1"/>
    </source>
</evidence>